<dbReference type="Gene3D" id="2.160.20.20">
    <property type="match status" value="1"/>
</dbReference>
<dbReference type="InterPro" id="IPR006315">
    <property type="entry name" value="OM_autotransptr_brl_dom"/>
</dbReference>
<dbReference type="SUPFAM" id="SSF103515">
    <property type="entry name" value="Autotransporter"/>
    <property type="match status" value="1"/>
</dbReference>
<feature type="signal peptide" evidence="2">
    <location>
        <begin position="1"/>
        <end position="31"/>
    </location>
</feature>
<accession>A0A4R3YL70</accession>
<sequence>MSTDNRSGVLPRRSLVLALAAALAPFSYASAQQVVAGPTEILTPAAGTYTTTADGEPGHAFRAHGGGVINAVDDMILTTSGAGAFGISSEGAGSSVTVAGGQIATTGSQAHAVSATSGGEISITGNDISSPMHVQTSGVDSHAVRLSGAGTRGTVSKTNIATLGNGSYGARIEGGASIDFAGGVDVRTGGTDAHAISATGQGSKVTAQATFITTGGDRSVGLFVQDGARANIAGSVIVTTGAQSHGMDVAGSGTSAIYSGGSITTSGDGAFGIRATDSGIVNLSSTDVSSNGTASAIYADNANVTLDATNVYSLYSGIGALHATNGSTVRIVNGSTVGVEYEQAAGITVEGGAAGPTRVDIVDSRVYSTFGPAIRLGAGSTHVRAENTRLEGETTMLHATSGADGVLELVRSNVTGDAIADAGARASVFVAEGSVWSGAANHLADISIDGTSRWNIAADSTAAHLALDGNATFTGPVGGFSTLTLANDLTGSGGVIGMRARLGDTSGLPDASDRVLIEGNVTTTGTTLIDVAAQGSGAWTDSNRDGKIDATEGLSLVQVAGTSRADAFALRGGYVAAGPFQYVLKAFGPGEASQSQSALASGPIQWDYRLGNTFLCEGKPCDPTDPTDPGEGDNGAGHDEGRPAVVPQLPSYLVAPTAFLAYGGQVTDTLHQRLGEIRNVVPGSHTGGEMFVRYIGSRQSYRSDLDFNRYGYGFRQQNNTLQLGGSILSFAADTSVLRAGWAIDKGTTSVTPSAADGRSHARYDASGVSAWLTWQDVGGMYVDGILGGRRFSGDVGTDLRGEDVARLHASQVFASVEAGYPFAIGNGWTLEPQVQARWQSVRLRAFDDKDGVAVDETSASQTTHRIGIRAGRMSDPVFAPYLRADLLHTVGRRQSLTAGDGTTDYAFELGRPGTQYRVGAGGTYRFATDWSVYGEGDYQGSIGSTGFRGFSATLGVRLNF</sequence>
<evidence type="ECO:0000256" key="1">
    <source>
        <dbReference type="SAM" id="MobiDB-lite"/>
    </source>
</evidence>
<name>A0A4R3YL70_9GAMM</name>
<feature type="region of interest" description="Disordered" evidence="1">
    <location>
        <begin position="619"/>
        <end position="642"/>
    </location>
</feature>
<protein>
    <submittedName>
        <fullName evidence="4">Outer membrane autotransporter protein</fullName>
    </submittedName>
</protein>
<dbReference type="PANTHER" id="PTHR35037">
    <property type="entry name" value="C-TERMINAL REGION OF AIDA-LIKE PROTEIN"/>
    <property type="match status" value="1"/>
</dbReference>
<dbReference type="Proteomes" id="UP000295645">
    <property type="component" value="Unassembled WGS sequence"/>
</dbReference>
<dbReference type="Pfam" id="PF03797">
    <property type="entry name" value="Autotransporter"/>
    <property type="match status" value="1"/>
</dbReference>
<proteinExistence type="predicted"/>
<dbReference type="RefSeq" id="WP_132145700.1">
    <property type="nucleotide sequence ID" value="NZ_SMCS01000006.1"/>
</dbReference>
<evidence type="ECO:0000256" key="2">
    <source>
        <dbReference type="SAM" id="SignalP"/>
    </source>
</evidence>
<dbReference type="InterPro" id="IPR036709">
    <property type="entry name" value="Autotransporte_beta_dom_sf"/>
</dbReference>
<dbReference type="AlphaFoldDB" id="A0A4R3YL70"/>
<evidence type="ECO:0000313" key="4">
    <source>
        <dbReference type="EMBL" id="TCV92902.1"/>
    </source>
</evidence>
<keyword evidence="5" id="KW-1185">Reference proteome</keyword>
<feature type="chain" id="PRO_5020977817" evidence="2">
    <location>
        <begin position="32"/>
        <end position="960"/>
    </location>
</feature>
<comment type="caution">
    <text evidence="4">The sequence shown here is derived from an EMBL/GenBank/DDBJ whole genome shotgun (WGS) entry which is preliminary data.</text>
</comment>
<dbReference type="SUPFAM" id="SSF51126">
    <property type="entry name" value="Pectin lyase-like"/>
    <property type="match status" value="1"/>
</dbReference>
<dbReference type="OrthoDB" id="8610050at2"/>
<dbReference type="Pfam" id="PF18883">
    <property type="entry name" value="AC_1"/>
    <property type="match status" value="1"/>
</dbReference>
<feature type="domain" description="Autotransporter" evidence="3">
    <location>
        <begin position="683"/>
        <end position="960"/>
    </location>
</feature>
<dbReference type="InterPro" id="IPR011050">
    <property type="entry name" value="Pectin_lyase_fold/virulence"/>
</dbReference>
<dbReference type="InterPro" id="IPR043990">
    <property type="entry name" value="AC_1"/>
</dbReference>
<dbReference type="InterPro" id="IPR012332">
    <property type="entry name" value="Autotransporter_pectin_lyase_C"/>
</dbReference>
<dbReference type="SMART" id="SM00869">
    <property type="entry name" value="Autotransporter"/>
    <property type="match status" value="1"/>
</dbReference>
<dbReference type="InterPro" id="IPR005546">
    <property type="entry name" value="Autotransporte_beta"/>
</dbReference>
<reference evidence="4 5" key="1">
    <citation type="submission" date="2019-03" db="EMBL/GenBank/DDBJ databases">
        <title>Above-ground endophytic microbial communities from plants in different locations in the United States.</title>
        <authorList>
            <person name="Frank C."/>
        </authorList>
    </citation>
    <scope>NUCLEOTIDE SEQUENCE [LARGE SCALE GENOMIC DNA]</scope>
    <source>
        <strain evidence="4 5">LP_13_YM</strain>
    </source>
</reference>
<dbReference type="GO" id="GO:0019867">
    <property type="term" value="C:outer membrane"/>
    <property type="evidence" value="ECO:0007669"/>
    <property type="project" value="InterPro"/>
</dbReference>
<dbReference type="PROSITE" id="PS51208">
    <property type="entry name" value="AUTOTRANSPORTER"/>
    <property type="match status" value="1"/>
</dbReference>
<keyword evidence="2" id="KW-0732">Signal</keyword>
<dbReference type="PANTHER" id="PTHR35037:SF2">
    <property type="match status" value="1"/>
</dbReference>
<gene>
    <name evidence="4" type="ORF">EC912_106241</name>
</gene>
<evidence type="ECO:0000259" key="3">
    <source>
        <dbReference type="PROSITE" id="PS51208"/>
    </source>
</evidence>
<dbReference type="EMBL" id="SMCS01000006">
    <property type="protein sequence ID" value="TCV92902.1"/>
    <property type="molecule type" value="Genomic_DNA"/>
</dbReference>
<dbReference type="NCBIfam" id="TIGR01414">
    <property type="entry name" value="autotrans_barl"/>
    <property type="match status" value="1"/>
</dbReference>
<dbReference type="Gene3D" id="2.40.128.130">
    <property type="entry name" value="Autotransporter beta-domain"/>
    <property type="match status" value="1"/>
</dbReference>
<evidence type="ECO:0000313" key="5">
    <source>
        <dbReference type="Proteomes" id="UP000295645"/>
    </source>
</evidence>
<organism evidence="4 5">
    <name type="scientific">Luteibacter rhizovicinus</name>
    <dbReference type="NCBI Taxonomy" id="242606"/>
    <lineage>
        <taxon>Bacteria</taxon>
        <taxon>Pseudomonadati</taxon>
        <taxon>Pseudomonadota</taxon>
        <taxon>Gammaproteobacteria</taxon>
        <taxon>Lysobacterales</taxon>
        <taxon>Rhodanobacteraceae</taxon>
        <taxon>Luteibacter</taxon>
    </lineage>
</organism>
<dbReference type="InterPro" id="IPR051551">
    <property type="entry name" value="Autotransporter_adhesion"/>
</dbReference>